<keyword evidence="6 11" id="KW-0812">Transmembrane</keyword>
<evidence type="ECO:0000313" key="13">
    <source>
        <dbReference type="Proteomes" id="UP000316747"/>
    </source>
</evidence>
<proteinExistence type="predicted"/>
<evidence type="ECO:0000256" key="3">
    <source>
        <dbReference type="ARBA" id="ARBA00022475"/>
    </source>
</evidence>
<feature type="transmembrane region" description="Helical" evidence="11">
    <location>
        <begin position="55"/>
        <end position="75"/>
    </location>
</feature>
<dbReference type="Pfam" id="PF02653">
    <property type="entry name" value="BPD_transp_2"/>
    <property type="match status" value="1"/>
</dbReference>
<organism evidence="12 13">
    <name type="scientific">Humibacillus xanthopallidus</name>
    <dbReference type="NCBI Taxonomy" id="412689"/>
    <lineage>
        <taxon>Bacteria</taxon>
        <taxon>Bacillati</taxon>
        <taxon>Actinomycetota</taxon>
        <taxon>Actinomycetes</taxon>
        <taxon>Micrococcales</taxon>
        <taxon>Intrasporangiaceae</taxon>
        <taxon>Humibacillus</taxon>
    </lineage>
</organism>
<dbReference type="AlphaFoldDB" id="A0A543HG54"/>
<evidence type="ECO:0000256" key="9">
    <source>
        <dbReference type="ARBA" id="ARBA00035611"/>
    </source>
</evidence>
<keyword evidence="3" id="KW-1003">Cell membrane</keyword>
<feature type="transmembrane region" description="Helical" evidence="11">
    <location>
        <begin position="270"/>
        <end position="289"/>
    </location>
</feature>
<dbReference type="InterPro" id="IPR001851">
    <property type="entry name" value="ABC_transp_permease"/>
</dbReference>
<evidence type="ECO:0000256" key="8">
    <source>
        <dbReference type="ARBA" id="ARBA00023136"/>
    </source>
</evidence>
<feature type="transmembrane region" description="Helical" evidence="11">
    <location>
        <begin position="205"/>
        <end position="225"/>
    </location>
</feature>
<feature type="transmembrane region" description="Helical" evidence="11">
    <location>
        <begin position="136"/>
        <end position="158"/>
    </location>
</feature>
<evidence type="ECO:0000256" key="4">
    <source>
        <dbReference type="ARBA" id="ARBA00022519"/>
    </source>
</evidence>
<evidence type="ECO:0000256" key="6">
    <source>
        <dbReference type="ARBA" id="ARBA00022692"/>
    </source>
</evidence>
<evidence type="ECO:0000256" key="7">
    <source>
        <dbReference type="ARBA" id="ARBA00022989"/>
    </source>
</evidence>
<evidence type="ECO:0000313" key="12">
    <source>
        <dbReference type="EMBL" id="TQM57257.1"/>
    </source>
</evidence>
<dbReference type="EMBL" id="VFPM01000004">
    <property type="protein sequence ID" value="TQM57257.1"/>
    <property type="molecule type" value="Genomic_DNA"/>
</dbReference>
<dbReference type="PANTHER" id="PTHR32196">
    <property type="entry name" value="ABC TRANSPORTER PERMEASE PROTEIN YPHD-RELATED-RELATED"/>
    <property type="match status" value="1"/>
</dbReference>
<evidence type="ECO:0000256" key="11">
    <source>
        <dbReference type="SAM" id="Phobius"/>
    </source>
</evidence>
<gene>
    <name evidence="12" type="ORF">FBY41_4078</name>
</gene>
<keyword evidence="2" id="KW-0813">Transport</keyword>
<feature type="transmembrane region" description="Helical" evidence="11">
    <location>
        <begin position="318"/>
        <end position="341"/>
    </location>
</feature>
<name>A0A543HG54_9MICO</name>
<keyword evidence="7 11" id="KW-1133">Transmembrane helix</keyword>
<keyword evidence="4" id="KW-0997">Cell inner membrane</keyword>
<protein>
    <recommendedName>
        <fullName evidence="10">Xylose transport system permease protein XylH</fullName>
    </recommendedName>
</protein>
<reference evidence="12 13" key="1">
    <citation type="submission" date="2019-06" db="EMBL/GenBank/DDBJ databases">
        <title>Genome sequencing of plant associated microbes to promote plant fitness in Sorghum bicolor and Oryza sativa.</title>
        <authorList>
            <person name="Coleman-Derr D."/>
        </authorList>
    </citation>
    <scope>NUCLEOTIDE SEQUENCE [LARGE SCALE GENOMIC DNA]</scope>
    <source>
        <strain evidence="12 13">KV-663</strain>
    </source>
</reference>
<keyword evidence="8 11" id="KW-0472">Membrane</keyword>
<evidence type="ECO:0000256" key="1">
    <source>
        <dbReference type="ARBA" id="ARBA00004651"/>
    </source>
</evidence>
<keyword evidence="5" id="KW-0762">Sugar transport</keyword>
<feature type="transmembrane region" description="Helical" evidence="11">
    <location>
        <begin position="402"/>
        <end position="420"/>
    </location>
</feature>
<dbReference type="RefSeq" id="WP_141846542.1">
    <property type="nucleotide sequence ID" value="NZ_VFPM01000004.1"/>
</dbReference>
<comment type="function">
    <text evidence="9">Part of the binding-protein-dependent transport system for D-xylose. Probably responsible for the translocation of the substrate across the membrane.</text>
</comment>
<evidence type="ECO:0000256" key="5">
    <source>
        <dbReference type="ARBA" id="ARBA00022597"/>
    </source>
</evidence>
<dbReference type="OrthoDB" id="9808136at2"/>
<feature type="transmembrane region" description="Helical" evidence="11">
    <location>
        <begin position="165"/>
        <end position="185"/>
    </location>
</feature>
<accession>A0A543HG54</accession>
<feature type="transmembrane region" description="Helical" evidence="11">
    <location>
        <begin position="87"/>
        <end position="107"/>
    </location>
</feature>
<comment type="caution">
    <text evidence="12">The sequence shown here is derived from an EMBL/GenBank/DDBJ whole genome shotgun (WGS) entry which is preliminary data.</text>
</comment>
<dbReference type="GO" id="GO:0005886">
    <property type="term" value="C:plasma membrane"/>
    <property type="evidence" value="ECO:0007669"/>
    <property type="project" value="UniProtKB-SubCell"/>
</dbReference>
<dbReference type="GO" id="GO:0022857">
    <property type="term" value="F:transmembrane transporter activity"/>
    <property type="evidence" value="ECO:0007669"/>
    <property type="project" value="InterPro"/>
</dbReference>
<dbReference type="PANTHER" id="PTHR32196:SF32">
    <property type="entry name" value="XYLOSE TRANSPORT SYSTEM PERMEASE PROTEIN XYLH"/>
    <property type="match status" value="1"/>
</dbReference>
<comment type="subcellular location">
    <subcellularLocation>
        <location evidence="1">Cell membrane</location>
        <topology evidence="1">Multi-pass membrane protein</topology>
    </subcellularLocation>
</comment>
<dbReference type="Proteomes" id="UP000316747">
    <property type="component" value="Unassembled WGS sequence"/>
</dbReference>
<sequence length="430" mass="44376">MSTTTPEPAQETPAPVDPTAANILPADLQDERLIGQTGVSGAVRVFLSRLRSGDLGALPVAIGLIIIWIIFQSLNPAFLSSRNLVNLTLQSAAIGTIAIGIVLVLLLGEIDLSVGSVSGLAASIVGVSFVKSGWPLVVAILAGLAVGAIIGISYGLIFTRFGVPSFVITLAGLLGFLGLQLKVLGETGSINIPFESSLTQFAQQSFLPDVVAYVLALLVVAAYAVSRLRANSRRAAAGLSVTPVGAIAVRAAFLAVILLVPVFVLNKDRGVSVMFLVFLGLVVIMDFAIRRTRWGRSVMAVGGNVEAARRAGINVRRIYVSVFALCSTFAALGGIFAMARLSSVGQSSGGGDTNLNAIAAAVIGGTSLFGGRGSAYSALLGILVLQSISNGLNLINLQSPELYMITGAVLLLAVTVDAVSRRSRAAHGRA</sequence>
<evidence type="ECO:0000256" key="2">
    <source>
        <dbReference type="ARBA" id="ARBA00022448"/>
    </source>
</evidence>
<keyword evidence="13" id="KW-1185">Reference proteome</keyword>
<dbReference type="CDD" id="cd06579">
    <property type="entry name" value="TM_PBP1_transp_AraH_like"/>
    <property type="match status" value="1"/>
</dbReference>
<evidence type="ECO:0000256" key="10">
    <source>
        <dbReference type="ARBA" id="ARBA00035686"/>
    </source>
</evidence>
<feature type="transmembrane region" description="Helical" evidence="11">
    <location>
        <begin position="237"/>
        <end position="264"/>
    </location>
</feature>